<dbReference type="STRING" id="1120964.GCA_001313265_02830"/>
<accession>A0A1H5WEZ8</accession>
<dbReference type="Pfam" id="PF01734">
    <property type="entry name" value="Patatin"/>
    <property type="match status" value="1"/>
</dbReference>
<feature type="short sequence motif" description="GXGXXG" evidence="2">
    <location>
        <begin position="16"/>
        <end position="21"/>
    </location>
</feature>
<dbReference type="OrthoDB" id="9770965at2"/>
<proteinExistence type="predicted"/>
<dbReference type="InterPro" id="IPR002641">
    <property type="entry name" value="PNPLA_dom"/>
</dbReference>
<evidence type="ECO:0000256" key="2">
    <source>
        <dbReference type="PROSITE-ProRule" id="PRU01161"/>
    </source>
</evidence>
<feature type="active site" description="Proton acceptor" evidence="2">
    <location>
        <position position="181"/>
    </location>
</feature>
<keyword evidence="2" id="KW-0378">Hydrolase</keyword>
<evidence type="ECO:0000313" key="5">
    <source>
        <dbReference type="Proteomes" id="UP000236736"/>
    </source>
</evidence>
<keyword evidence="5" id="KW-1185">Reference proteome</keyword>
<sequence length="302" mass="34304">MEIERKYPFENVVFEGGGVLGTAYQGAWKILEDYKIAHQIKRVCGTSAGTISATMIALGYSAEECKTILIDAPFNTFKDGGLLGLWRFFFRFGWNKGDKMESFFEDIIERKTGNRKSTFKDFKEKGYKDLRLVGTNLTQNKSVIFSHTCTPNMPVAEAMRISSSVPLFFEAKYYKGDLHVDGGLMRNYAISEFDKKHPPQNTIGFFLTDPERKAKPIKNLISYKEHFIASLKNGLYVQIKSEPLDDNRTVFLDDLGIGALDFSISKEQRLALMQQGENATEEFLKNWPDKKPTTSLMLSECS</sequence>
<dbReference type="SUPFAM" id="SSF52151">
    <property type="entry name" value="FabD/lysophospholipase-like"/>
    <property type="match status" value="1"/>
</dbReference>
<reference evidence="5" key="1">
    <citation type="submission" date="2016-10" db="EMBL/GenBank/DDBJ databases">
        <authorList>
            <person name="Varghese N."/>
            <person name="Submissions S."/>
        </authorList>
    </citation>
    <scope>NUCLEOTIDE SEQUENCE [LARGE SCALE GENOMIC DNA]</scope>
    <source>
        <strain evidence="5">DSM 17298</strain>
    </source>
</reference>
<dbReference type="InterPro" id="IPR052580">
    <property type="entry name" value="Lipid_Hydrolase"/>
</dbReference>
<dbReference type="PROSITE" id="PS51635">
    <property type="entry name" value="PNPLA"/>
    <property type="match status" value="1"/>
</dbReference>
<feature type="short sequence motif" description="GXSXG" evidence="2">
    <location>
        <begin position="45"/>
        <end position="49"/>
    </location>
</feature>
<evidence type="ECO:0000259" key="3">
    <source>
        <dbReference type="PROSITE" id="PS51635"/>
    </source>
</evidence>
<feature type="active site" description="Nucleophile" evidence="2">
    <location>
        <position position="47"/>
    </location>
</feature>
<dbReference type="PANTHER" id="PTHR46394:SF1">
    <property type="entry name" value="PNPLA DOMAIN-CONTAINING PROTEIN"/>
    <property type="match status" value="1"/>
</dbReference>
<keyword evidence="1 2" id="KW-0443">Lipid metabolism</keyword>
<dbReference type="Proteomes" id="UP000236736">
    <property type="component" value="Unassembled WGS sequence"/>
</dbReference>
<gene>
    <name evidence="4" type="ORF">SAMN03080598_02068</name>
</gene>
<feature type="domain" description="PNPLA" evidence="3">
    <location>
        <begin position="12"/>
        <end position="194"/>
    </location>
</feature>
<evidence type="ECO:0000313" key="4">
    <source>
        <dbReference type="EMBL" id="SEF97940.1"/>
    </source>
</evidence>
<protein>
    <submittedName>
        <fullName evidence="4">NTE family protein</fullName>
    </submittedName>
</protein>
<dbReference type="RefSeq" id="WP_103924738.1">
    <property type="nucleotide sequence ID" value="NZ_FNVR01000009.1"/>
</dbReference>
<dbReference type="Gene3D" id="3.40.1090.10">
    <property type="entry name" value="Cytosolic phospholipase A2 catalytic domain"/>
    <property type="match status" value="2"/>
</dbReference>
<dbReference type="GO" id="GO:0016787">
    <property type="term" value="F:hydrolase activity"/>
    <property type="evidence" value="ECO:0007669"/>
    <property type="project" value="UniProtKB-UniRule"/>
</dbReference>
<name>A0A1H5WEZ8_9BACT</name>
<organism evidence="4 5">
    <name type="scientific">Algoriphagus boritolerans DSM 17298 = JCM 18970</name>
    <dbReference type="NCBI Taxonomy" id="1120964"/>
    <lineage>
        <taxon>Bacteria</taxon>
        <taxon>Pseudomonadati</taxon>
        <taxon>Bacteroidota</taxon>
        <taxon>Cytophagia</taxon>
        <taxon>Cytophagales</taxon>
        <taxon>Cyclobacteriaceae</taxon>
        <taxon>Algoriphagus</taxon>
    </lineage>
</organism>
<dbReference type="AlphaFoldDB" id="A0A1H5WEZ8"/>
<keyword evidence="2" id="KW-0442">Lipid degradation</keyword>
<dbReference type="PANTHER" id="PTHR46394">
    <property type="entry name" value="ANNEXIN"/>
    <property type="match status" value="1"/>
</dbReference>
<dbReference type="InterPro" id="IPR016035">
    <property type="entry name" value="Acyl_Trfase/lysoPLipase"/>
</dbReference>
<dbReference type="GO" id="GO:0016042">
    <property type="term" value="P:lipid catabolic process"/>
    <property type="evidence" value="ECO:0007669"/>
    <property type="project" value="UniProtKB-UniRule"/>
</dbReference>
<evidence type="ECO:0000256" key="1">
    <source>
        <dbReference type="ARBA" id="ARBA00023098"/>
    </source>
</evidence>
<dbReference type="CDD" id="cd07207">
    <property type="entry name" value="Pat_ExoU_VipD_like"/>
    <property type="match status" value="1"/>
</dbReference>
<feature type="short sequence motif" description="DGA/G" evidence="2">
    <location>
        <begin position="181"/>
        <end position="183"/>
    </location>
</feature>
<dbReference type="EMBL" id="FNVR01000009">
    <property type="protein sequence ID" value="SEF97940.1"/>
    <property type="molecule type" value="Genomic_DNA"/>
</dbReference>